<accession>A0A7W3U3U6</accession>
<dbReference type="AlphaFoldDB" id="A0A7W3U3U6"/>
<evidence type="ECO:0000313" key="2">
    <source>
        <dbReference type="EMBL" id="MBB1088437.1"/>
    </source>
</evidence>
<dbReference type="EMBL" id="JACHTE010000005">
    <property type="protein sequence ID" value="MBB1088437.1"/>
    <property type="molecule type" value="Genomic_DNA"/>
</dbReference>
<dbReference type="RefSeq" id="WP_182669219.1">
    <property type="nucleotide sequence ID" value="NZ_JACHTE010000005.1"/>
</dbReference>
<keyword evidence="1" id="KW-0472">Membrane</keyword>
<evidence type="ECO:0000256" key="1">
    <source>
        <dbReference type="SAM" id="Phobius"/>
    </source>
</evidence>
<gene>
    <name evidence="2" type="ORF">H4F99_08030</name>
</gene>
<proteinExistence type="predicted"/>
<dbReference type="Proteomes" id="UP000552587">
    <property type="component" value="Unassembled WGS sequence"/>
</dbReference>
<keyword evidence="1" id="KW-1133">Transmembrane helix</keyword>
<feature type="transmembrane region" description="Helical" evidence="1">
    <location>
        <begin position="17"/>
        <end position="38"/>
    </location>
</feature>
<feature type="transmembrane region" description="Helical" evidence="1">
    <location>
        <begin position="70"/>
        <end position="93"/>
    </location>
</feature>
<keyword evidence="1" id="KW-0812">Transmembrane</keyword>
<protein>
    <recommendedName>
        <fullName evidence="4">Transmembrane protein</fullName>
    </recommendedName>
</protein>
<organism evidence="2 3">
    <name type="scientific">Marilutibacter penaei</name>
    <dbReference type="NCBI Taxonomy" id="2759900"/>
    <lineage>
        <taxon>Bacteria</taxon>
        <taxon>Pseudomonadati</taxon>
        <taxon>Pseudomonadota</taxon>
        <taxon>Gammaproteobacteria</taxon>
        <taxon>Lysobacterales</taxon>
        <taxon>Lysobacteraceae</taxon>
        <taxon>Marilutibacter</taxon>
    </lineage>
</organism>
<sequence>MPDRDIRQRPARPRPSAWALLVLSMAVLTVMWVLLSLYTEGTHGWMAIVAALDVAWVLRFGGWRPGPGRAVLATCAVALVVLASQWGLIAGHVGSQFGLSPWMSALKLGPAHAWWLAQAANGPLDWAGLLAGILLAALASR</sequence>
<comment type="caution">
    <text evidence="2">The sequence shown here is derived from an EMBL/GenBank/DDBJ whole genome shotgun (WGS) entry which is preliminary data.</text>
</comment>
<keyword evidence="3" id="KW-1185">Reference proteome</keyword>
<name>A0A7W3U3U6_9GAMM</name>
<evidence type="ECO:0008006" key="4">
    <source>
        <dbReference type="Google" id="ProtNLM"/>
    </source>
</evidence>
<feature type="transmembrane region" description="Helical" evidence="1">
    <location>
        <begin position="44"/>
        <end position="63"/>
    </location>
</feature>
<evidence type="ECO:0000313" key="3">
    <source>
        <dbReference type="Proteomes" id="UP000552587"/>
    </source>
</evidence>
<reference evidence="2 3" key="1">
    <citation type="submission" date="2020-07" db="EMBL/GenBank/DDBJ databases">
        <authorList>
            <person name="Xu S."/>
            <person name="Li A."/>
        </authorList>
    </citation>
    <scope>NUCLEOTIDE SEQUENCE [LARGE SCALE GENOMIC DNA]</scope>
    <source>
        <strain evidence="2 3">SG-8</strain>
    </source>
</reference>
<feature type="transmembrane region" description="Helical" evidence="1">
    <location>
        <begin position="113"/>
        <end position="139"/>
    </location>
</feature>